<keyword evidence="1" id="KW-0238">DNA-binding</keyword>
<comment type="caution">
    <text evidence="1">The sequence shown here is derived from an EMBL/GenBank/DDBJ whole genome shotgun (WGS) entry which is preliminary data.</text>
</comment>
<protein>
    <submittedName>
        <fullName evidence="1">LacI family DNA-binding transcriptional regulator</fullName>
    </submittedName>
</protein>
<organism evidence="1 2">
    <name type="scientific">Paenibacillus mesotrionivorans</name>
    <dbReference type="NCBI Taxonomy" id="3160968"/>
    <lineage>
        <taxon>Bacteria</taxon>
        <taxon>Bacillati</taxon>
        <taxon>Bacillota</taxon>
        <taxon>Bacilli</taxon>
        <taxon>Bacillales</taxon>
        <taxon>Paenibacillaceae</taxon>
        <taxon>Paenibacillus</taxon>
    </lineage>
</organism>
<proteinExistence type="predicted"/>
<sequence length="356" mass="39573">MPRRKKVTLRELAADLGLTVHTVSKALRGLPGMSGETREAVFLRARELGYRTKAQEAGLTAERLPWVAGPPRRFGMFLDGTLDFHRHQLEGAQKRLNELGCALHPLLVPPELSGEAALEQWLAANGVPYMDGIFLTATLPEWMEQPLLALPMPKVLLNYPPAAALVDSVIWDVEHAVYQSMEALHRNGHRSVLYVGDKGPHRGFRLRWQAFLDAAERLDMTVAGDTGTALHRGRDQTRWLQELGEQLASGTFTCVLSAIPDTATWVYMAATSRRLSVPEDFSLVSIENAAVPHLPDLSRPILFQRETGERAAELMLRRIANPLLPYEHVRLRGPFHEGETLRIIRAPDVVGGMNGA</sequence>
<dbReference type="EMBL" id="JBJURJ010000017">
    <property type="protein sequence ID" value="MFM9331215.1"/>
    <property type="molecule type" value="Genomic_DNA"/>
</dbReference>
<name>A0ACC7P3B0_9BACL</name>
<dbReference type="Proteomes" id="UP001631969">
    <property type="component" value="Unassembled WGS sequence"/>
</dbReference>
<reference evidence="1" key="1">
    <citation type="submission" date="2024-12" db="EMBL/GenBank/DDBJ databases">
        <authorList>
            <person name="Wu N."/>
        </authorList>
    </citation>
    <scope>NUCLEOTIDE SEQUENCE</scope>
    <source>
        <strain evidence="1">P15</strain>
    </source>
</reference>
<accession>A0ACC7P3B0</accession>
<gene>
    <name evidence="1" type="ORF">ACI1P1_23245</name>
</gene>
<evidence type="ECO:0000313" key="2">
    <source>
        <dbReference type="Proteomes" id="UP001631969"/>
    </source>
</evidence>
<keyword evidence="2" id="KW-1185">Reference proteome</keyword>
<evidence type="ECO:0000313" key="1">
    <source>
        <dbReference type="EMBL" id="MFM9331215.1"/>
    </source>
</evidence>